<dbReference type="GO" id="GO:0005524">
    <property type="term" value="F:ATP binding"/>
    <property type="evidence" value="ECO:0007669"/>
    <property type="project" value="UniProtKB-KW"/>
</dbReference>
<dbReference type="RefSeq" id="WP_106011847.1">
    <property type="nucleotide sequence ID" value="NZ_CP027226.1"/>
</dbReference>
<dbReference type="Gene3D" id="3.40.50.300">
    <property type="entry name" value="P-loop containing nucleotide triphosphate hydrolases"/>
    <property type="match status" value="1"/>
</dbReference>
<dbReference type="Pfam" id="PF00005">
    <property type="entry name" value="ABC_tran"/>
    <property type="match status" value="1"/>
</dbReference>
<feature type="compositionally biased region" description="Basic and acidic residues" evidence="4">
    <location>
        <begin position="284"/>
        <end position="293"/>
    </location>
</feature>
<evidence type="ECO:0000256" key="3">
    <source>
        <dbReference type="ARBA" id="ARBA00022840"/>
    </source>
</evidence>
<reference evidence="7" key="1">
    <citation type="submission" date="2018-02" db="EMBL/GenBank/DDBJ databases">
        <authorList>
            <person name="Holder M.E."/>
            <person name="Ajami N.J."/>
            <person name="Petrosino J.F."/>
        </authorList>
    </citation>
    <scope>NUCLEOTIDE SEQUENCE [LARGE SCALE GENOMIC DNA]</scope>
    <source>
        <strain evidence="7">CCUG 47711</strain>
    </source>
</reference>
<dbReference type="KEGG" id="fsa:C5Q98_00810"/>
<dbReference type="PANTHER" id="PTHR42939:SF3">
    <property type="entry name" value="ABC TRANSPORTER ATP-BINDING COMPONENT"/>
    <property type="match status" value="1"/>
</dbReference>
<sequence>MLKINNLNKDFNGFKVLIDLNWELPSGNIVGLIGSNGAGKSTLLRCISNVYNYNEGEILFNDVSTKIDRSELFFVSDEPFYFNRFNTRDMKDFYKSFYKNFDEEKYQELLKKFSFDELKPINELSKGLKRQSAIILGLSTCPKLLLMDESFDGLDPKMRLTLKRELIHLVEEEDVLVIISSHNIRELEDICDSMALLENNQIVFDQTLEELNNNYHKVQLGYKEAPAAGVFDNIPLLYLEQNNKVVTVIYHGEEAEEQLKGTNPILLNPLSVSMEEIFVAEMENKHSGSDRSSELGSSSKAEA</sequence>
<dbReference type="InterPro" id="IPR003593">
    <property type="entry name" value="AAA+_ATPase"/>
</dbReference>
<feature type="domain" description="ABC transporter" evidence="5">
    <location>
        <begin position="2"/>
        <end position="224"/>
    </location>
</feature>
<evidence type="ECO:0000256" key="2">
    <source>
        <dbReference type="ARBA" id="ARBA00022741"/>
    </source>
</evidence>
<dbReference type="PANTHER" id="PTHR42939">
    <property type="entry name" value="ABC TRANSPORTER ATP-BINDING PROTEIN ALBC-RELATED"/>
    <property type="match status" value="1"/>
</dbReference>
<evidence type="ECO:0000313" key="6">
    <source>
        <dbReference type="EMBL" id="AVM41859.1"/>
    </source>
</evidence>
<name>A0A2S0KLH9_9FIRM</name>
<dbReference type="SUPFAM" id="SSF52540">
    <property type="entry name" value="P-loop containing nucleoside triphosphate hydrolases"/>
    <property type="match status" value="1"/>
</dbReference>
<keyword evidence="7" id="KW-1185">Reference proteome</keyword>
<dbReference type="InterPro" id="IPR003439">
    <property type="entry name" value="ABC_transporter-like_ATP-bd"/>
</dbReference>
<evidence type="ECO:0000259" key="5">
    <source>
        <dbReference type="PROSITE" id="PS50893"/>
    </source>
</evidence>
<feature type="compositionally biased region" description="Low complexity" evidence="4">
    <location>
        <begin position="294"/>
        <end position="303"/>
    </location>
</feature>
<dbReference type="InterPro" id="IPR027417">
    <property type="entry name" value="P-loop_NTPase"/>
</dbReference>
<dbReference type="GO" id="GO:0016887">
    <property type="term" value="F:ATP hydrolysis activity"/>
    <property type="evidence" value="ECO:0007669"/>
    <property type="project" value="InterPro"/>
</dbReference>
<proteinExistence type="predicted"/>
<dbReference type="AlphaFoldDB" id="A0A2S0KLH9"/>
<dbReference type="EMBL" id="CP027226">
    <property type="protein sequence ID" value="AVM41859.1"/>
    <property type="molecule type" value="Genomic_DNA"/>
</dbReference>
<keyword evidence="3 6" id="KW-0067">ATP-binding</keyword>
<accession>A0A2S0KLH9</accession>
<evidence type="ECO:0000256" key="1">
    <source>
        <dbReference type="ARBA" id="ARBA00022448"/>
    </source>
</evidence>
<evidence type="ECO:0000256" key="4">
    <source>
        <dbReference type="SAM" id="MobiDB-lite"/>
    </source>
</evidence>
<protein>
    <submittedName>
        <fullName evidence="6">ABC transporter ATP-binding protein</fullName>
    </submittedName>
</protein>
<keyword evidence="1" id="KW-0813">Transport</keyword>
<dbReference type="InterPro" id="IPR051782">
    <property type="entry name" value="ABC_Transporter_VariousFunc"/>
</dbReference>
<keyword evidence="2" id="KW-0547">Nucleotide-binding</keyword>
<gene>
    <name evidence="6" type="ORF">C5Q98_00810</name>
</gene>
<dbReference type="OrthoDB" id="9804819at2"/>
<dbReference type="SMART" id="SM00382">
    <property type="entry name" value="AAA"/>
    <property type="match status" value="1"/>
</dbReference>
<evidence type="ECO:0000313" key="7">
    <source>
        <dbReference type="Proteomes" id="UP000237947"/>
    </source>
</evidence>
<dbReference type="CDD" id="cd03230">
    <property type="entry name" value="ABC_DR_subfamily_A"/>
    <property type="match status" value="1"/>
</dbReference>
<dbReference type="PROSITE" id="PS50893">
    <property type="entry name" value="ABC_TRANSPORTER_2"/>
    <property type="match status" value="1"/>
</dbReference>
<feature type="region of interest" description="Disordered" evidence="4">
    <location>
        <begin position="284"/>
        <end position="303"/>
    </location>
</feature>
<organism evidence="6 7">
    <name type="scientific">Fastidiosipila sanguinis</name>
    <dbReference type="NCBI Taxonomy" id="236753"/>
    <lineage>
        <taxon>Bacteria</taxon>
        <taxon>Bacillati</taxon>
        <taxon>Bacillota</taxon>
        <taxon>Clostridia</taxon>
        <taxon>Eubacteriales</taxon>
        <taxon>Oscillospiraceae</taxon>
        <taxon>Fastidiosipila</taxon>
    </lineage>
</organism>
<dbReference type="Proteomes" id="UP000237947">
    <property type="component" value="Chromosome"/>
</dbReference>